<keyword evidence="2" id="KW-1185">Reference proteome</keyword>
<dbReference type="AlphaFoldDB" id="A0A9N9KDJ4"/>
<dbReference type="OrthoDB" id="4062651at2759"/>
<reference evidence="1" key="1">
    <citation type="submission" date="2021-06" db="EMBL/GenBank/DDBJ databases">
        <authorList>
            <person name="Kallberg Y."/>
            <person name="Tangrot J."/>
            <person name="Rosling A."/>
        </authorList>
    </citation>
    <scope>NUCLEOTIDE SEQUENCE</scope>
    <source>
        <strain evidence="1">MA453B</strain>
    </source>
</reference>
<dbReference type="EMBL" id="CAJVPY010058311">
    <property type="protein sequence ID" value="CAG8819706.1"/>
    <property type="molecule type" value="Genomic_DNA"/>
</dbReference>
<feature type="non-terminal residue" evidence="1">
    <location>
        <position position="103"/>
    </location>
</feature>
<dbReference type="InterPro" id="IPR011009">
    <property type="entry name" value="Kinase-like_dom_sf"/>
</dbReference>
<protein>
    <submittedName>
        <fullName evidence="1">2701_t:CDS:1</fullName>
    </submittedName>
</protein>
<comment type="caution">
    <text evidence="1">The sequence shown here is derived from an EMBL/GenBank/DDBJ whole genome shotgun (WGS) entry which is preliminary data.</text>
</comment>
<gene>
    <name evidence="1" type="ORF">DERYTH_LOCUS26824</name>
</gene>
<proteinExistence type="predicted"/>
<sequence length="103" mass="11385">AEAQYDLYAKLKGLVWCFGITKHNTVILSMNSCLFYSKDLGSKLLNDSGALTWKNKLSILRRISETLSHIHEMGFTGPEGENSTDNIVGAIPYMAPEALKHGI</sequence>
<name>A0A9N9KDJ4_9GLOM</name>
<dbReference type="SUPFAM" id="SSF56112">
    <property type="entry name" value="Protein kinase-like (PK-like)"/>
    <property type="match status" value="1"/>
</dbReference>
<evidence type="ECO:0000313" key="2">
    <source>
        <dbReference type="Proteomes" id="UP000789405"/>
    </source>
</evidence>
<organism evidence="1 2">
    <name type="scientific">Dentiscutata erythropus</name>
    <dbReference type="NCBI Taxonomy" id="1348616"/>
    <lineage>
        <taxon>Eukaryota</taxon>
        <taxon>Fungi</taxon>
        <taxon>Fungi incertae sedis</taxon>
        <taxon>Mucoromycota</taxon>
        <taxon>Glomeromycotina</taxon>
        <taxon>Glomeromycetes</taxon>
        <taxon>Diversisporales</taxon>
        <taxon>Gigasporaceae</taxon>
        <taxon>Dentiscutata</taxon>
    </lineage>
</organism>
<accession>A0A9N9KDJ4</accession>
<dbReference type="Proteomes" id="UP000789405">
    <property type="component" value="Unassembled WGS sequence"/>
</dbReference>
<evidence type="ECO:0000313" key="1">
    <source>
        <dbReference type="EMBL" id="CAG8819706.1"/>
    </source>
</evidence>